<dbReference type="Proteomes" id="UP000027120">
    <property type="component" value="Unassembled WGS sequence"/>
</dbReference>
<gene>
    <name evidence="1" type="ORF">CISIN_1g046999mg</name>
</gene>
<keyword evidence="2" id="KW-1185">Reference proteome</keyword>
<dbReference type="AlphaFoldDB" id="A0A067GTS2"/>
<dbReference type="EMBL" id="KK784878">
    <property type="protein sequence ID" value="KDO78686.1"/>
    <property type="molecule type" value="Genomic_DNA"/>
</dbReference>
<evidence type="ECO:0000313" key="1">
    <source>
        <dbReference type="EMBL" id="KDO78686.1"/>
    </source>
</evidence>
<protein>
    <submittedName>
        <fullName evidence="1">Uncharacterized protein</fullName>
    </submittedName>
</protein>
<proteinExistence type="predicted"/>
<sequence length="80" mass="9155">MAKFRNLGLEVSGLCCGHEIFQLCSWFTKLTAPNCMLVDSTTWLAKQHKHCSMSEDQTHTNPKRTKVKIKNIGKNLEFQT</sequence>
<organism evidence="1 2">
    <name type="scientific">Citrus sinensis</name>
    <name type="common">Sweet orange</name>
    <name type="synonym">Citrus aurantium var. sinensis</name>
    <dbReference type="NCBI Taxonomy" id="2711"/>
    <lineage>
        <taxon>Eukaryota</taxon>
        <taxon>Viridiplantae</taxon>
        <taxon>Streptophyta</taxon>
        <taxon>Embryophyta</taxon>
        <taxon>Tracheophyta</taxon>
        <taxon>Spermatophyta</taxon>
        <taxon>Magnoliopsida</taxon>
        <taxon>eudicotyledons</taxon>
        <taxon>Gunneridae</taxon>
        <taxon>Pentapetalae</taxon>
        <taxon>rosids</taxon>
        <taxon>malvids</taxon>
        <taxon>Sapindales</taxon>
        <taxon>Rutaceae</taxon>
        <taxon>Aurantioideae</taxon>
        <taxon>Citrus</taxon>
    </lineage>
</organism>
<name>A0A067GTS2_CITSI</name>
<evidence type="ECO:0000313" key="2">
    <source>
        <dbReference type="Proteomes" id="UP000027120"/>
    </source>
</evidence>
<reference evidence="1 2" key="1">
    <citation type="submission" date="2014-04" db="EMBL/GenBank/DDBJ databases">
        <authorList>
            <consortium name="International Citrus Genome Consortium"/>
            <person name="Gmitter F."/>
            <person name="Chen C."/>
            <person name="Farmerie W."/>
            <person name="Harkins T."/>
            <person name="Desany B."/>
            <person name="Mohiuddin M."/>
            <person name="Kodira C."/>
            <person name="Borodovsky M."/>
            <person name="Lomsadze A."/>
            <person name="Burns P."/>
            <person name="Jenkins J."/>
            <person name="Prochnik S."/>
            <person name="Shu S."/>
            <person name="Chapman J."/>
            <person name="Pitluck S."/>
            <person name="Schmutz J."/>
            <person name="Rokhsar D."/>
        </authorList>
    </citation>
    <scope>NUCLEOTIDE SEQUENCE</scope>
</reference>
<accession>A0A067GTS2</accession>